<dbReference type="GO" id="GO:0003677">
    <property type="term" value="F:DNA binding"/>
    <property type="evidence" value="ECO:0007669"/>
    <property type="project" value="UniProtKB-KW"/>
</dbReference>
<protein>
    <submittedName>
        <fullName evidence="6">LysR family transcriptional regulator</fullName>
    </submittedName>
</protein>
<dbReference type="EMBL" id="CP046051">
    <property type="protein sequence ID" value="QKN24137.1"/>
    <property type="molecule type" value="Genomic_DNA"/>
</dbReference>
<dbReference type="RefSeq" id="WP_086035535.1">
    <property type="nucleotide sequence ID" value="NZ_CP046051.1"/>
</dbReference>
<evidence type="ECO:0000256" key="1">
    <source>
        <dbReference type="ARBA" id="ARBA00009437"/>
    </source>
</evidence>
<dbReference type="KEGG" id="clf:GJQ69_06370"/>
<dbReference type="InterPro" id="IPR050950">
    <property type="entry name" value="HTH-type_LysR_regulators"/>
</dbReference>
<dbReference type="InterPro" id="IPR036390">
    <property type="entry name" value="WH_DNA-bd_sf"/>
</dbReference>
<comment type="similarity">
    <text evidence="1">Belongs to the LysR transcriptional regulatory family.</text>
</comment>
<dbReference type="PANTHER" id="PTHR30419:SF8">
    <property type="entry name" value="NITROGEN ASSIMILATION TRANSCRIPTIONAL ACTIVATOR-RELATED"/>
    <property type="match status" value="1"/>
</dbReference>
<dbReference type="PANTHER" id="PTHR30419">
    <property type="entry name" value="HTH-TYPE TRANSCRIPTIONAL REGULATOR YBHD"/>
    <property type="match status" value="1"/>
</dbReference>
<gene>
    <name evidence="6" type="ORF">GJQ69_06370</name>
    <name evidence="7" type="ORF">GKP14_07160</name>
</gene>
<dbReference type="Pfam" id="PF03466">
    <property type="entry name" value="LysR_substrate"/>
    <property type="match status" value="1"/>
</dbReference>
<dbReference type="SUPFAM" id="SSF53850">
    <property type="entry name" value="Periplasmic binding protein-like II"/>
    <property type="match status" value="1"/>
</dbReference>
<name>A0A859DPX4_9FIRM</name>
<keyword evidence="2" id="KW-0805">Transcription regulation</keyword>
<dbReference type="CDD" id="cd05466">
    <property type="entry name" value="PBP2_LTTR_substrate"/>
    <property type="match status" value="1"/>
</dbReference>
<dbReference type="GO" id="GO:0003700">
    <property type="term" value="F:DNA-binding transcription factor activity"/>
    <property type="evidence" value="ECO:0007669"/>
    <property type="project" value="InterPro"/>
</dbReference>
<keyword evidence="4" id="KW-0804">Transcription</keyword>
<dbReference type="Proteomes" id="UP000509623">
    <property type="component" value="Chromosome"/>
</dbReference>
<evidence type="ECO:0000313" key="6">
    <source>
        <dbReference type="EMBL" id="QKN24137.1"/>
    </source>
</evidence>
<evidence type="ECO:0000256" key="3">
    <source>
        <dbReference type="ARBA" id="ARBA00023125"/>
    </source>
</evidence>
<dbReference type="Gene3D" id="3.40.190.290">
    <property type="match status" value="1"/>
</dbReference>
<feature type="domain" description="HTH lysR-type" evidence="5">
    <location>
        <begin position="9"/>
        <end position="60"/>
    </location>
</feature>
<reference evidence="8 9" key="1">
    <citation type="submission" date="2019-11" db="EMBL/GenBank/DDBJ databases">
        <authorList>
            <person name="Ren C."/>
            <person name="Wang H."/>
            <person name="Xu Y."/>
        </authorList>
    </citation>
    <scope>NUCLEOTIDE SEQUENCE [LARGE SCALE GENOMIC DNA]</scope>
    <source>
        <strain evidence="9">JNU-WLY1368</strain>
        <strain evidence="6 8">LBM 19010</strain>
    </source>
</reference>
<keyword evidence="9" id="KW-1185">Reference proteome</keyword>
<evidence type="ECO:0000313" key="8">
    <source>
        <dbReference type="Proteomes" id="UP000501316"/>
    </source>
</evidence>
<reference evidence="7" key="2">
    <citation type="journal article" date="2021" name="Appl. Environ. Microbiol.">
        <title>Adaptability of a Caproate-Producing Bacterium Contributes to Its Dominance in an Anaerobic Fermentation System.</title>
        <authorList>
            <person name="Wang H."/>
            <person name="Gu Y."/>
            <person name="Zhou W."/>
            <person name="Zhao D."/>
            <person name="Qiao Z."/>
            <person name="Zheng J."/>
            <person name="Gao J."/>
            <person name="Chen X."/>
            <person name="Ren C."/>
            <person name="Xu Y."/>
        </authorList>
    </citation>
    <scope>NUCLEOTIDE SEQUENCE</scope>
    <source>
        <strain evidence="7">JNU-WLY1368</strain>
    </source>
</reference>
<evidence type="ECO:0000256" key="2">
    <source>
        <dbReference type="ARBA" id="ARBA00023015"/>
    </source>
</evidence>
<dbReference type="Gene3D" id="1.10.10.10">
    <property type="entry name" value="Winged helix-like DNA-binding domain superfamily/Winged helix DNA-binding domain"/>
    <property type="match status" value="1"/>
</dbReference>
<dbReference type="PROSITE" id="PS50931">
    <property type="entry name" value="HTH_LYSR"/>
    <property type="match status" value="1"/>
</dbReference>
<proteinExistence type="inferred from homology"/>
<dbReference type="Pfam" id="PF00126">
    <property type="entry name" value="HTH_1"/>
    <property type="match status" value="1"/>
</dbReference>
<dbReference type="InterPro" id="IPR000847">
    <property type="entry name" value="LysR_HTH_N"/>
</dbReference>
<dbReference type="InterPro" id="IPR036388">
    <property type="entry name" value="WH-like_DNA-bd_sf"/>
</dbReference>
<dbReference type="AlphaFoldDB" id="A0A859DPX4"/>
<accession>A0A859DPX4</accession>
<dbReference type="EMBL" id="CP046161">
    <property type="protein sequence ID" value="QKO31220.1"/>
    <property type="molecule type" value="Genomic_DNA"/>
</dbReference>
<evidence type="ECO:0000313" key="7">
    <source>
        <dbReference type="EMBL" id="QKO31220.1"/>
    </source>
</evidence>
<dbReference type="InterPro" id="IPR005119">
    <property type="entry name" value="LysR_subst-bd"/>
</dbReference>
<evidence type="ECO:0000313" key="9">
    <source>
        <dbReference type="Proteomes" id="UP000509623"/>
    </source>
</evidence>
<dbReference type="SUPFAM" id="SSF46785">
    <property type="entry name" value="Winged helix' DNA-binding domain"/>
    <property type="match status" value="1"/>
</dbReference>
<keyword evidence="3" id="KW-0238">DNA-binding</keyword>
<reference evidence="7" key="3">
    <citation type="journal article" date="2022" name="Int. J. Syst. Evol. Microbiol.">
        <title>Caproicibacterium lactatifermentans sp. nov., isolated from pit clay used for the production of Chinese strong aroma-type liquor.</title>
        <authorList>
            <person name="Wang H."/>
            <person name="Gu Y."/>
            <person name="Zhao D."/>
            <person name="Qiao Z."/>
            <person name="Zheng J."/>
            <person name="Gao J."/>
            <person name="Ren C."/>
            <person name="Xu Y."/>
        </authorList>
    </citation>
    <scope>NUCLEOTIDE SEQUENCE</scope>
    <source>
        <strain evidence="7">JNU-WLY1368</strain>
    </source>
</reference>
<sequence>MEITYDYYRIFYYAAQYHSFTRAARAMHNSQPNITRCMNALEQQLGCTLFVRSNKGTKLTPEGRRLYAHVSIAYEQLLAGQQELAGEHSMKHGLVSIAASETALHLLLLKQLQRFHRQYPGIRLRISNHSTPQAVAALQNGLADFAVVTTPADVRKPLNEGILYSFREVLIGGPQYAELAKKPHSLRDLLDCPFICLGEGTGTRELYRHWFAEYGLPLQADVEAATMDQVLPMVQYDLGIGFYPAELAEPEIAQKRIVQIPLTEPVPTRSVCLIEDTARPLSMAAKALKQMLPEEH</sequence>
<organism evidence="6 8">
    <name type="scientific">Caproicibacterium lactatifermentans</name>
    <dbReference type="NCBI Taxonomy" id="2666138"/>
    <lineage>
        <taxon>Bacteria</taxon>
        <taxon>Bacillati</taxon>
        <taxon>Bacillota</taxon>
        <taxon>Clostridia</taxon>
        <taxon>Eubacteriales</taxon>
        <taxon>Oscillospiraceae</taxon>
        <taxon>Caproicibacterium</taxon>
    </lineage>
</organism>
<dbReference type="Proteomes" id="UP000501316">
    <property type="component" value="Chromosome"/>
</dbReference>
<dbReference type="PRINTS" id="PR00039">
    <property type="entry name" value="HTHLYSR"/>
</dbReference>
<evidence type="ECO:0000256" key="4">
    <source>
        <dbReference type="ARBA" id="ARBA00023163"/>
    </source>
</evidence>
<evidence type="ECO:0000259" key="5">
    <source>
        <dbReference type="PROSITE" id="PS50931"/>
    </source>
</evidence>
<dbReference type="GO" id="GO:0005829">
    <property type="term" value="C:cytosol"/>
    <property type="evidence" value="ECO:0007669"/>
    <property type="project" value="TreeGrafter"/>
</dbReference>